<accession>A0AAP0QGM2</accession>
<feature type="compositionally biased region" description="Polar residues" evidence="1">
    <location>
        <begin position="51"/>
        <end position="72"/>
    </location>
</feature>
<sequence length="89" mass="10093">MSTPRTGARKQTAFTQFLFEEGNTPTCIVEVRTAALQAALTTRPKQPVPPYTSQLHYYSSSMTHQGSQSENFQQLLQQQQRNEDNNDDT</sequence>
<dbReference type="AlphaFoldDB" id="A0AAP0QGM2"/>
<proteinExistence type="predicted"/>
<organism evidence="2 3">
    <name type="scientific">Citrus x changshan-huyou</name>
    <dbReference type="NCBI Taxonomy" id="2935761"/>
    <lineage>
        <taxon>Eukaryota</taxon>
        <taxon>Viridiplantae</taxon>
        <taxon>Streptophyta</taxon>
        <taxon>Embryophyta</taxon>
        <taxon>Tracheophyta</taxon>
        <taxon>Spermatophyta</taxon>
        <taxon>Magnoliopsida</taxon>
        <taxon>eudicotyledons</taxon>
        <taxon>Gunneridae</taxon>
        <taxon>Pentapetalae</taxon>
        <taxon>rosids</taxon>
        <taxon>malvids</taxon>
        <taxon>Sapindales</taxon>
        <taxon>Rutaceae</taxon>
        <taxon>Aurantioideae</taxon>
        <taxon>Citrus</taxon>
    </lineage>
</organism>
<dbReference type="EMBL" id="JBCGBO010000006">
    <property type="protein sequence ID" value="KAK9194067.1"/>
    <property type="molecule type" value="Genomic_DNA"/>
</dbReference>
<evidence type="ECO:0000256" key="1">
    <source>
        <dbReference type="SAM" id="MobiDB-lite"/>
    </source>
</evidence>
<evidence type="ECO:0000313" key="2">
    <source>
        <dbReference type="EMBL" id="KAK9194067.1"/>
    </source>
</evidence>
<reference evidence="2 3" key="1">
    <citation type="submission" date="2024-05" db="EMBL/GenBank/DDBJ databases">
        <title>Haplotype-resolved chromosome-level genome assembly of Huyou (Citrus changshanensis).</title>
        <authorList>
            <person name="Miao C."/>
            <person name="Chen W."/>
            <person name="Wu Y."/>
            <person name="Wang L."/>
            <person name="Zhao S."/>
            <person name="Grierson D."/>
            <person name="Xu C."/>
            <person name="Chen K."/>
        </authorList>
    </citation>
    <scope>NUCLEOTIDE SEQUENCE [LARGE SCALE GENOMIC DNA]</scope>
    <source>
        <strain evidence="2">01-14</strain>
        <tissue evidence="2">Leaf</tissue>
    </source>
</reference>
<feature type="region of interest" description="Disordered" evidence="1">
    <location>
        <begin position="42"/>
        <end position="89"/>
    </location>
</feature>
<protein>
    <submittedName>
        <fullName evidence="2">Uncharacterized protein</fullName>
    </submittedName>
</protein>
<comment type="caution">
    <text evidence="2">The sequence shown here is derived from an EMBL/GenBank/DDBJ whole genome shotgun (WGS) entry which is preliminary data.</text>
</comment>
<keyword evidence="3" id="KW-1185">Reference proteome</keyword>
<dbReference type="Proteomes" id="UP001428341">
    <property type="component" value="Unassembled WGS sequence"/>
</dbReference>
<evidence type="ECO:0000313" key="3">
    <source>
        <dbReference type="Proteomes" id="UP001428341"/>
    </source>
</evidence>
<gene>
    <name evidence="2" type="ORF">WN944_004769</name>
</gene>
<name>A0AAP0QGM2_9ROSI</name>